<dbReference type="InterPro" id="IPR029063">
    <property type="entry name" value="SAM-dependent_MTases_sf"/>
</dbReference>
<accession>A0A0P4W9P7</accession>
<evidence type="ECO:0000256" key="1">
    <source>
        <dbReference type="ARBA" id="ARBA00009258"/>
    </source>
</evidence>
<keyword evidence="4" id="KW-0808">Transferase</keyword>
<keyword evidence="5" id="KW-0949">S-adenosyl-L-methionine</keyword>
<evidence type="ECO:0000256" key="3">
    <source>
        <dbReference type="ARBA" id="ARBA00022603"/>
    </source>
</evidence>
<name>A0A0P4W9P7_SCYOL</name>
<protein>
    <recommendedName>
        <fullName evidence="6">rRNA methyltransferase 2, mitochondrial</fullName>
    </recommendedName>
</protein>
<evidence type="ECO:0000313" key="8">
    <source>
        <dbReference type="EMBL" id="JAI62860.1"/>
    </source>
</evidence>
<proteinExistence type="inferred from homology"/>
<dbReference type="GO" id="GO:0008650">
    <property type="term" value="F:rRNA (uridine-2'-O-)-methyltransferase activity"/>
    <property type="evidence" value="ECO:0007669"/>
    <property type="project" value="TreeGrafter"/>
</dbReference>
<organism evidence="8">
    <name type="scientific">Scylla olivacea</name>
    <name type="common">Orange mud crab</name>
    <name type="synonym">Cancer olivacea</name>
    <dbReference type="NCBI Taxonomy" id="85551"/>
    <lineage>
        <taxon>Eukaryota</taxon>
        <taxon>Metazoa</taxon>
        <taxon>Ecdysozoa</taxon>
        <taxon>Arthropoda</taxon>
        <taxon>Crustacea</taxon>
        <taxon>Multicrustacea</taxon>
        <taxon>Malacostraca</taxon>
        <taxon>Eumalacostraca</taxon>
        <taxon>Eucarida</taxon>
        <taxon>Decapoda</taxon>
        <taxon>Pleocyemata</taxon>
        <taxon>Brachyura</taxon>
        <taxon>Eubrachyura</taxon>
        <taxon>Portunoidea</taxon>
        <taxon>Portunidae</taxon>
        <taxon>Portuninae</taxon>
        <taxon>Scylla</taxon>
    </lineage>
</organism>
<reference evidence="8" key="1">
    <citation type="submission" date="2015-09" db="EMBL/GenBank/DDBJ databases">
        <title>Scylla olivacea transcriptome.</title>
        <authorList>
            <person name="Ikhwanuddin M."/>
        </authorList>
    </citation>
    <scope>NUCLEOTIDE SEQUENCE</scope>
</reference>
<feature type="domain" description="Ribosomal RNA methyltransferase FtsJ" evidence="7">
    <location>
        <begin position="57"/>
        <end position="97"/>
    </location>
</feature>
<evidence type="ECO:0000256" key="2">
    <source>
        <dbReference type="ARBA" id="ARBA00022552"/>
    </source>
</evidence>
<dbReference type="EMBL" id="GDRN01076767">
    <property type="protein sequence ID" value="JAI62860.1"/>
    <property type="molecule type" value="Transcribed_RNA"/>
</dbReference>
<dbReference type="Gene3D" id="3.40.50.150">
    <property type="entry name" value="Vaccinia Virus protein VP39"/>
    <property type="match status" value="1"/>
</dbReference>
<dbReference type="GO" id="GO:0005739">
    <property type="term" value="C:mitochondrion"/>
    <property type="evidence" value="ECO:0007669"/>
    <property type="project" value="TreeGrafter"/>
</dbReference>
<dbReference type="InterPro" id="IPR050082">
    <property type="entry name" value="RNA_methyltr_RlmE"/>
</dbReference>
<dbReference type="InterPro" id="IPR002877">
    <property type="entry name" value="RNA_MeTrfase_FtsJ_dom"/>
</dbReference>
<comment type="similarity">
    <text evidence="1">Belongs to the class I-like SAM-binding methyltransferase superfamily. RNA methyltransferase RlmE family.</text>
</comment>
<keyword evidence="3" id="KW-0489">Methyltransferase</keyword>
<dbReference type="SUPFAM" id="SSF53335">
    <property type="entry name" value="S-adenosyl-L-methionine-dependent methyltransferases"/>
    <property type="match status" value="1"/>
</dbReference>
<evidence type="ECO:0000259" key="7">
    <source>
        <dbReference type="Pfam" id="PF01728"/>
    </source>
</evidence>
<evidence type="ECO:0000256" key="5">
    <source>
        <dbReference type="ARBA" id="ARBA00022691"/>
    </source>
</evidence>
<dbReference type="Pfam" id="PF01728">
    <property type="entry name" value="FtsJ"/>
    <property type="match status" value="1"/>
</dbReference>
<sequence>MASRLTTTVQSSCYFCTSCAAYKTVPKNLRGRSKSSQDWLMRQLNDPYVKLAKQYQYRARSAFKLLEIDKQCRLLQPGQVVVECGASPGAWTQVAVMGVNSLPHGKRNVL</sequence>
<dbReference type="PANTHER" id="PTHR10920:SF18">
    <property type="entry name" value="RRNA METHYLTRANSFERASE 2, MITOCHONDRIAL"/>
    <property type="match status" value="1"/>
</dbReference>
<dbReference type="PANTHER" id="PTHR10920">
    <property type="entry name" value="RIBOSOMAL RNA METHYLTRANSFERASE"/>
    <property type="match status" value="1"/>
</dbReference>
<keyword evidence="2" id="KW-0698">rRNA processing</keyword>
<evidence type="ECO:0000256" key="4">
    <source>
        <dbReference type="ARBA" id="ARBA00022679"/>
    </source>
</evidence>
<dbReference type="AlphaFoldDB" id="A0A0P4W9P7"/>
<evidence type="ECO:0000256" key="6">
    <source>
        <dbReference type="ARBA" id="ARBA00041184"/>
    </source>
</evidence>